<name>A0ABV8NJI0_9SPHI</name>
<evidence type="ECO:0000313" key="2">
    <source>
        <dbReference type="Proteomes" id="UP001595792"/>
    </source>
</evidence>
<dbReference type="EMBL" id="JBHSBY010000026">
    <property type="protein sequence ID" value="MFC4195922.1"/>
    <property type="molecule type" value="Genomic_DNA"/>
</dbReference>
<proteinExistence type="predicted"/>
<evidence type="ECO:0008006" key="3">
    <source>
        <dbReference type="Google" id="ProtNLM"/>
    </source>
</evidence>
<sequence length="68" mass="7923">MKTTEKVFDENSTLEDFKNLKVDQYAREANRYGKVVDNEIWHDLTDGDNDEVLVTGYSDPYYTTHSEA</sequence>
<keyword evidence="2" id="KW-1185">Reference proteome</keyword>
<dbReference type="RefSeq" id="WP_378959240.1">
    <property type="nucleotide sequence ID" value="NZ_JBHRXC010000016.1"/>
</dbReference>
<reference evidence="2" key="1">
    <citation type="journal article" date="2019" name="Int. J. Syst. Evol. Microbiol.">
        <title>The Global Catalogue of Microorganisms (GCM) 10K type strain sequencing project: providing services to taxonomists for standard genome sequencing and annotation.</title>
        <authorList>
            <consortium name="The Broad Institute Genomics Platform"/>
            <consortium name="The Broad Institute Genome Sequencing Center for Infectious Disease"/>
            <person name="Wu L."/>
            <person name="Ma J."/>
        </authorList>
    </citation>
    <scope>NUCLEOTIDE SEQUENCE [LARGE SCALE GENOMIC DNA]</scope>
    <source>
        <strain evidence="2">CCM 8689</strain>
    </source>
</reference>
<accession>A0ABV8NJI0</accession>
<dbReference type="Proteomes" id="UP001595792">
    <property type="component" value="Unassembled WGS sequence"/>
</dbReference>
<protein>
    <recommendedName>
        <fullName evidence="3">Peptide modification target, TIGR04139 family</fullName>
    </recommendedName>
</protein>
<gene>
    <name evidence="1" type="ORF">ACFOUY_04380</name>
</gene>
<organism evidence="1 2">
    <name type="scientific">Pedobacter jamesrossensis</name>
    <dbReference type="NCBI Taxonomy" id="1908238"/>
    <lineage>
        <taxon>Bacteria</taxon>
        <taxon>Pseudomonadati</taxon>
        <taxon>Bacteroidota</taxon>
        <taxon>Sphingobacteriia</taxon>
        <taxon>Sphingobacteriales</taxon>
        <taxon>Sphingobacteriaceae</taxon>
        <taxon>Pedobacter</taxon>
    </lineage>
</organism>
<evidence type="ECO:0000313" key="1">
    <source>
        <dbReference type="EMBL" id="MFC4195922.1"/>
    </source>
</evidence>
<comment type="caution">
    <text evidence="1">The sequence shown here is derived from an EMBL/GenBank/DDBJ whole genome shotgun (WGS) entry which is preliminary data.</text>
</comment>